<feature type="compositionally biased region" description="Low complexity" evidence="1">
    <location>
        <begin position="68"/>
        <end position="80"/>
    </location>
</feature>
<evidence type="ECO:0000313" key="4">
    <source>
        <dbReference type="Proteomes" id="UP001349262"/>
    </source>
</evidence>
<evidence type="ECO:0000256" key="1">
    <source>
        <dbReference type="SAM" id="MobiDB-lite"/>
    </source>
</evidence>
<dbReference type="Proteomes" id="UP001349262">
    <property type="component" value="Unassembled WGS sequence"/>
</dbReference>
<feature type="region of interest" description="Disordered" evidence="1">
    <location>
        <begin position="68"/>
        <end position="109"/>
    </location>
</feature>
<keyword evidence="2" id="KW-0812">Transmembrane</keyword>
<accession>A0ABU7TFC4</accession>
<proteinExistence type="predicted"/>
<gene>
    <name evidence="3" type="ORF">MRSR164_19845</name>
</gene>
<reference evidence="3 4" key="1">
    <citation type="journal article" date="2012" name="Genet. Mol. Biol.">
        <title>Analysis of 16S rRNA and mxaF genes revealing insights into Methylobacterium niche-specific plant association.</title>
        <authorList>
            <person name="Dourado M.N."/>
            <person name="Andreote F.D."/>
            <person name="Dini-Andreote F."/>
            <person name="Conti R."/>
            <person name="Araujo J.M."/>
            <person name="Araujo W.L."/>
        </authorList>
    </citation>
    <scope>NUCLEOTIDE SEQUENCE [LARGE SCALE GENOMIC DNA]</scope>
    <source>
        <strain evidence="3 4">SR1.6/4</strain>
    </source>
</reference>
<keyword evidence="2" id="KW-0472">Membrane</keyword>
<keyword evidence="2" id="KW-1133">Transmembrane helix</keyword>
<name>A0ABU7TFC4_9HYPH</name>
<keyword evidence="4" id="KW-1185">Reference proteome</keyword>
<protein>
    <submittedName>
        <fullName evidence="3">Uncharacterized protein</fullName>
    </submittedName>
</protein>
<feature type="transmembrane region" description="Helical" evidence="2">
    <location>
        <begin position="6"/>
        <end position="25"/>
    </location>
</feature>
<evidence type="ECO:0000313" key="3">
    <source>
        <dbReference type="EMBL" id="MEE7458954.1"/>
    </source>
</evidence>
<sequence length="122" mass="12807">MLRPGFILGVTGPAAILTVLLLPVVRQEADAMAASPPTSARVAYEAPASPLPGMRPYSTAISPIHVAAAPRPAARTETAPSRSAQEELPVKPRRLTREGCETPISSLAGPEARRMVPGRCMT</sequence>
<feature type="compositionally biased region" description="Basic and acidic residues" evidence="1">
    <location>
        <begin position="84"/>
        <end position="100"/>
    </location>
</feature>
<comment type="caution">
    <text evidence="3">The sequence shown here is derived from an EMBL/GenBank/DDBJ whole genome shotgun (WGS) entry which is preliminary data.</text>
</comment>
<organism evidence="3 4">
    <name type="scientific">Methylobacterium radiotolerans</name>
    <dbReference type="NCBI Taxonomy" id="31998"/>
    <lineage>
        <taxon>Bacteria</taxon>
        <taxon>Pseudomonadati</taxon>
        <taxon>Pseudomonadota</taxon>
        <taxon>Alphaproteobacteria</taxon>
        <taxon>Hyphomicrobiales</taxon>
        <taxon>Methylobacteriaceae</taxon>
        <taxon>Methylobacterium</taxon>
    </lineage>
</organism>
<evidence type="ECO:0000256" key="2">
    <source>
        <dbReference type="SAM" id="Phobius"/>
    </source>
</evidence>
<dbReference type="EMBL" id="MLBY01000005">
    <property type="protein sequence ID" value="MEE7458954.1"/>
    <property type="molecule type" value="Genomic_DNA"/>
</dbReference>